<feature type="transmembrane region" description="Helical" evidence="2">
    <location>
        <begin position="216"/>
        <end position="242"/>
    </location>
</feature>
<keyword evidence="2" id="KW-0812">Transmembrane</keyword>
<reference evidence="5" key="1">
    <citation type="journal article" date="2019" name="Int. J. Syst. Evol. Microbiol.">
        <title>The Global Catalogue of Microorganisms (GCM) 10K type strain sequencing project: providing services to taxonomists for standard genome sequencing and annotation.</title>
        <authorList>
            <consortium name="The Broad Institute Genomics Platform"/>
            <consortium name="The Broad Institute Genome Sequencing Center for Infectious Disease"/>
            <person name="Wu L."/>
            <person name="Ma J."/>
        </authorList>
    </citation>
    <scope>NUCLEOTIDE SEQUENCE [LARGE SCALE GENOMIC DNA]</scope>
    <source>
        <strain evidence="5">JCM 17688</strain>
    </source>
</reference>
<feature type="domain" description="DUF3566" evidence="3">
    <location>
        <begin position="145"/>
        <end position="258"/>
    </location>
</feature>
<feature type="region of interest" description="Disordered" evidence="1">
    <location>
        <begin position="1"/>
        <end position="81"/>
    </location>
</feature>
<evidence type="ECO:0000313" key="4">
    <source>
        <dbReference type="EMBL" id="GAA4383879.1"/>
    </source>
</evidence>
<sequence>MSTPGTGGQGAQSGPANRSTEIIPPVGSGSSGGRPVPPGGVPVSPDGAPRVPRRDTPVGRAVDAKTSSVERDDVPRDLPDLDKIHHVTAQAPSAAGRVGVTSGPDGAGRVPTAVGPAVVGVDAPGVSPSGTPTRAAAERVAPGTLRASMQLRHIDPWTTFKLSLVVSVVLFFVWMIAVGALYIVLDGMGVWARLNNSFSTLVNDQTGASLVSSGDVFGWAALVGIAYVVLFTALCTVGAFIYNLCSELVGGVEVTLADRD</sequence>
<dbReference type="Proteomes" id="UP001500635">
    <property type="component" value="Unassembled WGS sequence"/>
</dbReference>
<protein>
    <recommendedName>
        <fullName evidence="3">DUF3566 domain-containing protein</fullName>
    </recommendedName>
</protein>
<dbReference type="Pfam" id="PF12089">
    <property type="entry name" value="DUF3566"/>
    <property type="match status" value="1"/>
</dbReference>
<dbReference type="EMBL" id="BAABFR010000003">
    <property type="protein sequence ID" value="GAA4383879.1"/>
    <property type="molecule type" value="Genomic_DNA"/>
</dbReference>
<keyword evidence="2" id="KW-1133">Transmembrane helix</keyword>
<gene>
    <name evidence="4" type="ORF">GCM10023147_03700</name>
</gene>
<evidence type="ECO:0000256" key="1">
    <source>
        <dbReference type="SAM" id="MobiDB-lite"/>
    </source>
</evidence>
<organism evidence="4 5">
    <name type="scientific">Tsukamurella soli</name>
    <dbReference type="NCBI Taxonomy" id="644556"/>
    <lineage>
        <taxon>Bacteria</taxon>
        <taxon>Bacillati</taxon>
        <taxon>Actinomycetota</taxon>
        <taxon>Actinomycetes</taxon>
        <taxon>Mycobacteriales</taxon>
        <taxon>Tsukamurellaceae</taxon>
        <taxon>Tsukamurella</taxon>
    </lineage>
</organism>
<dbReference type="InterPro" id="IPR021949">
    <property type="entry name" value="DUF3566_TM"/>
</dbReference>
<evidence type="ECO:0000313" key="5">
    <source>
        <dbReference type="Proteomes" id="UP001500635"/>
    </source>
</evidence>
<feature type="transmembrane region" description="Helical" evidence="2">
    <location>
        <begin position="162"/>
        <end position="185"/>
    </location>
</feature>
<evidence type="ECO:0000256" key="2">
    <source>
        <dbReference type="SAM" id="Phobius"/>
    </source>
</evidence>
<dbReference type="RefSeq" id="WP_344990045.1">
    <property type="nucleotide sequence ID" value="NZ_BAABFR010000003.1"/>
</dbReference>
<accession>A0ABP8J2L7</accession>
<proteinExistence type="predicted"/>
<evidence type="ECO:0000259" key="3">
    <source>
        <dbReference type="Pfam" id="PF12089"/>
    </source>
</evidence>
<keyword evidence="2" id="KW-0472">Membrane</keyword>
<comment type="caution">
    <text evidence="4">The sequence shown here is derived from an EMBL/GenBank/DDBJ whole genome shotgun (WGS) entry which is preliminary data.</text>
</comment>
<keyword evidence="5" id="KW-1185">Reference proteome</keyword>
<feature type="compositionally biased region" description="Basic and acidic residues" evidence="1">
    <location>
        <begin position="68"/>
        <end position="81"/>
    </location>
</feature>
<feature type="compositionally biased region" description="Gly residues" evidence="1">
    <location>
        <begin position="1"/>
        <end position="11"/>
    </location>
</feature>
<name>A0ABP8J2L7_9ACTN</name>